<dbReference type="PRINTS" id="PR00070">
    <property type="entry name" value="DHFR"/>
</dbReference>
<comment type="function">
    <text evidence="7">Key enzyme in folate metabolism. Catalyzes an essential reaction for de novo glycine and purine synthesis, and for DNA precursor synthesis.</text>
</comment>
<gene>
    <name evidence="10" type="ORF">GIY30_13760</name>
</gene>
<dbReference type="Pfam" id="PF00186">
    <property type="entry name" value="DHFR_1"/>
    <property type="match status" value="1"/>
</dbReference>
<dbReference type="AlphaFoldDB" id="A0A6L7GR85"/>
<evidence type="ECO:0000313" key="10">
    <source>
        <dbReference type="EMBL" id="MXP22406.1"/>
    </source>
</evidence>
<dbReference type="Gene3D" id="3.40.430.10">
    <property type="entry name" value="Dihydrofolate Reductase, subunit A"/>
    <property type="match status" value="1"/>
</dbReference>
<keyword evidence="4 7" id="KW-0554">One-carbon metabolism</keyword>
<evidence type="ECO:0000256" key="7">
    <source>
        <dbReference type="PIRNR" id="PIRNR000194"/>
    </source>
</evidence>
<dbReference type="PANTHER" id="PTHR48069:SF3">
    <property type="entry name" value="DIHYDROFOLATE REDUCTASE"/>
    <property type="match status" value="1"/>
</dbReference>
<dbReference type="GO" id="GO:0004146">
    <property type="term" value="F:dihydrofolate reductase activity"/>
    <property type="evidence" value="ECO:0007669"/>
    <property type="project" value="UniProtKB-EC"/>
</dbReference>
<evidence type="ECO:0000256" key="8">
    <source>
        <dbReference type="RuleBase" id="RU004474"/>
    </source>
</evidence>
<evidence type="ECO:0000256" key="3">
    <source>
        <dbReference type="ARBA" id="ARBA00012856"/>
    </source>
</evidence>
<keyword evidence="5 7" id="KW-0521">NADP</keyword>
<protein>
    <recommendedName>
        <fullName evidence="3 7">Dihydrofolate reductase</fullName>
        <ecNumber evidence="3 7">1.5.1.3</ecNumber>
    </recommendedName>
</protein>
<reference evidence="10 11" key="1">
    <citation type="submission" date="2019-11" db="EMBL/GenBank/DDBJ databases">
        <title>Gordonia sp. nov., a novel actinobacterium isolated from mangrove soil in Hainan.</title>
        <authorList>
            <person name="Huang X."/>
            <person name="Xie Y."/>
            <person name="Chu X."/>
            <person name="Xiao K."/>
        </authorList>
    </citation>
    <scope>NUCLEOTIDE SEQUENCE [LARGE SCALE GENOMIC DNA]</scope>
    <source>
        <strain evidence="10 11">HNM0687</strain>
    </source>
</reference>
<dbReference type="PANTHER" id="PTHR48069">
    <property type="entry name" value="DIHYDROFOLATE REDUCTASE"/>
    <property type="match status" value="1"/>
</dbReference>
<evidence type="ECO:0000259" key="9">
    <source>
        <dbReference type="PROSITE" id="PS51330"/>
    </source>
</evidence>
<dbReference type="GO" id="GO:0046655">
    <property type="term" value="P:folic acid metabolic process"/>
    <property type="evidence" value="ECO:0007669"/>
    <property type="project" value="TreeGrafter"/>
</dbReference>
<organism evidence="10 11">
    <name type="scientific">Gordonia mangrovi</name>
    <dbReference type="NCBI Taxonomy" id="2665643"/>
    <lineage>
        <taxon>Bacteria</taxon>
        <taxon>Bacillati</taxon>
        <taxon>Actinomycetota</taxon>
        <taxon>Actinomycetes</taxon>
        <taxon>Mycobacteriales</taxon>
        <taxon>Gordoniaceae</taxon>
        <taxon>Gordonia</taxon>
    </lineage>
</organism>
<dbReference type="PIRSF" id="PIRSF000194">
    <property type="entry name" value="DHFR"/>
    <property type="match status" value="1"/>
</dbReference>
<dbReference type="GO" id="GO:0006730">
    <property type="term" value="P:one-carbon metabolic process"/>
    <property type="evidence" value="ECO:0007669"/>
    <property type="project" value="UniProtKB-KW"/>
</dbReference>
<name>A0A6L7GR85_9ACTN</name>
<keyword evidence="11" id="KW-1185">Reference proteome</keyword>
<accession>A0A6L7GR85</accession>
<evidence type="ECO:0000256" key="4">
    <source>
        <dbReference type="ARBA" id="ARBA00022563"/>
    </source>
</evidence>
<dbReference type="InterPro" id="IPR001796">
    <property type="entry name" value="DHFR_dom"/>
</dbReference>
<dbReference type="EMBL" id="WMBR01000003">
    <property type="protein sequence ID" value="MXP22406.1"/>
    <property type="molecule type" value="Genomic_DNA"/>
</dbReference>
<comment type="caution">
    <text evidence="10">The sequence shown here is derived from an EMBL/GenBank/DDBJ whole genome shotgun (WGS) entry which is preliminary data.</text>
</comment>
<dbReference type="PROSITE" id="PS00075">
    <property type="entry name" value="DHFR_1"/>
    <property type="match status" value="1"/>
</dbReference>
<keyword evidence="6 7" id="KW-0560">Oxidoreductase</keyword>
<proteinExistence type="inferred from homology"/>
<dbReference type="PROSITE" id="PS51330">
    <property type="entry name" value="DHFR_2"/>
    <property type="match status" value="1"/>
</dbReference>
<dbReference type="InterPro" id="IPR024072">
    <property type="entry name" value="DHFR-like_dom_sf"/>
</dbReference>
<comment type="catalytic activity">
    <reaction evidence="7">
        <text>(6S)-5,6,7,8-tetrahydrofolate + NADP(+) = 7,8-dihydrofolate + NADPH + H(+)</text>
        <dbReference type="Rhea" id="RHEA:15009"/>
        <dbReference type="ChEBI" id="CHEBI:15378"/>
        <dbReference type="ChEBI" id="CHEBI:57451"/>
        <dbReference type="ChEBI" id="CHEBI:57453"/>
        <dbReference type="ChEBI" id="CHEBI:57783"/>
        <dbReference type="ChEBI" id="CHEBI:58349"/>
        <dbReference type="EC" id="1.5.1.3"/>
    </reaction>
</comment>
<dbReference type="RefSeq" id="WP_160902557.1">
    <property type="nucleotide sequence ID" value="NZ_CP102850.1"/>
</dbReference>
<dbReference type="GO" id="GO:0005829">
    <property type="term" value="C:cytosol"/>
    <property type="evidence" value="ECO:0007669"/>
    <property type="project" value="TreeGrafter"/>
</dbReference>
<dbReference type="GO" id="GO:0046654">
    <property type="term" value="P:tetrahydrofolate biosynthetic process"/>
    <property type="evidence" value="ECO:0007669"/>
    <property type="project" value="UniProtKB-UniPathway"/>
</dbReference>
<evidence type="ECO:0000256" key="2">
    <source>
        <dbReference type="ARBA" id="ARBA00009539"/>
    </source>
</evidence>
<evidence type="ECO:0000313" key="11">
    <source>
        <dbReference type="Proteomes" id="UP000475545"/>
    </source>
</evidence>
<evidence type="ECO:0000256" key="1">
    <source>
        <dbReference type="ARBA" id="ARBA00004903"/>
    </source>
</evidence>
<dbReference type="InterPro" id="IPR012259">
    <property type="entry name" value="DHFR"/>
</dbReference>
<dbReference type="InterPro" id="IPR017925">
    <property type="entry name" value="DHFR_CS"/>
</dbReference>
<dbReference type="Proteomes" id="UP000475545">
    <property type="component" value="Unassembled WGS sequence"/>
</dbReference>
<dbReference type="GO" id="GO:0046452">
    <property type="term" value="P:dihydrofolate metabolic process"/>
    <property type="evidence" value="ECO:0007669"/>
    <property type="project" value="TreeGrafter"/>
</dbReference>
<dbReference type="GO" id="GO:0050661">
    <property type="term" value="F:NADP binding"/>
    <property type="evidence" value="ECO:0007669"/>
    <property type="project" value="InterPro"/>
</dbReference>
<dbReference type="EC" id="1.5.1.3" evidence="3 7"/>
<comment type="similarity">
    <text evidence="2 7 8">Belongs to the dihydrofolate reductase family.</text>
</comment>
<feature type="domain" description="DHFR" evidence="9">
    <location>
        <begin position="4"/>
        <end position="163"/>
    </location>
</feature>
<comment type="pathway">
    <text evidence="1 7">Cofactor biosynthesis; tetrahydrofolate biosynthesis; 5,6,7,8-tetrahydrofolate from 7,8-dihydrofolate: step 1/1.</text>
</comment>
<evidence type="ECO:0000256" key="6">
    <source>
        <dbReference type="ARBA" id="ARBA00023002"/>
    </source>
</evidence>
<sequence>MATSVTLLWAQDRVGAIGRGNDIPWHVPEDMRRFRELTGTAPVVMGRRTWESLPDRFRPLPGRRNVVITRSTTLIAEGADVVHTIDQALASVDGPVTVIGGGQIYEVAMAHASNVRVTEIDMLVESADTFAPEIDPYVWDTVETGEWLTSSTGTRYRFVDYVRHALVHG</sequence>
<dbReference type="CDD" id="cd00209">
    <property type="entry name" value="DHFR"/>
    <property type="match status" value="1"/>
</dbReference>
<dbReference type="UniPathway" id="UPA00077">
    <property type="reaction ID" value="UER00158"/>
</dbReference>
<dbReference type="SUPFAM" id="SSF53597">
    <property type="entry name" value="Dihydrofolate reductase-like"/>
    <property type="match status" value="1"/>
</dbReference>
<evidence type="ECO:0000256" key="5">
    <source>
        <dbReference type="ARBA" id="ARBA00022857"/>
    </source>
</evidence>